<dbReference type="AlphaFoldDB" id="A0A7Z7NGV7"/>
<proteinExistence type="predicted"/>
<gene>
    <name evidence="1" type="ORF">XFF6991_180167</name>
</gene>
<evidence type="ECO:0000313" key="1">
    <source>
        <dbReference type="EMBL" id="SOO23056.1"/>
    </source>
</evidence>
<organism evidence="1 2">
    <name type="scientific">Xanthomonas campestris pv. phaseoli</name>
    <dbReference type="NCBI Taxonomy" id="317013"/>
    <lineage>
        <taxon>Bacteria</taxon>
        <taxon>Pseudomonadati</taxon>
        <taxon>Pseudomonadota</taxon>
        <taxon>Gammaproteobacteria</taxon>
        <taxon>Lysobacterales</taxon>
        <taxon>Lysobacteraceae</taxon>
        <taxon>Xanthomonas</taxon>
    </lineage>
</organism>
<accession>A0A7Z7NGV7</accession>
<dbReference type="EMBL" id="OCZC01000046">
    <property type="protein sequence ID" value="SOO23056.1"/>
    <property type="molecule type" value="Genomic_DNA"/>
</dbReference>
<dbReference type="Proteomes" id="UP000234345">
    <property type="component" value="Unassembled WGS sequence"/>
</dbReference>
<protein>
    <submittedName>
        <fullName evidence="1">Uncharacterized protein</fullName>
    </submittedName>
</protein>
<reference evidence="1 2" key="1">
    <citation type="submission" date="2017-10" db="EMBL/GenBank/DDBJ databases">
        <authorList>
            <person name="Regsiter A."/>
            <person name="William W."/>
        </authorList>
    </citation>
    <scope>NUCLEOTIDE SEQUENCE [LARGE SCALE GENOMIC DNA]</scope>
    <source>
        <strain evidence="1 2">CFBP6991</strain>
    </source>
</reference>
<evidence type="ECO:0000313" key="2">
    <source>
        <dbReference type="Proteomes" id="UP000234345"/>
    </source>
</evidence>
<name>A0A7Z7NGV7_XANCH</name>
<sequence length="65" mass="7057">MKADGWGGLGGPVRTVASFWGAARAVGEMRSAHPIQVFYALRLGSLAAQEWLELHVFKAFVVRAD</sequence>
<comment type="caution">
    <text evidence="1">The sequence shown here is derived from an EMBL/GenBank/DDBJ whole genome shotgun (WGS) entry which is preliminary data.</text>
</comment>